<dbReference type="AlphaFoldDB" id="B9TBF7"/>
<dbReference type="EMBL" id="EQ976468">
    <property type="protein sequence ID" value="EEF26805.1"/>
    <property type="molecule type" value="Genomic_DNA"/>
</dbReference>
<organism evidence="2 3">
    <name type="scientific">Ricinus communis</name>
    <name type="common">Castor bean</name>
    <dbReference type="NCBI Taxonomy" id="3988"/>
    <lineage>
        <taxon>Eukaryota</taxon>
        <taxon>Viridiplantae</taxon>
        <taxon>Streptophyta</taxon>
        <taxon>Embryophyta</taxon>
        <taxon>Tracheophyta</taxon>
        <taxon>Spermatophyta</taxon>
        <taxon>Magnoliopsida</taxon>
        <taxon>eudicotyledons</taxon>
        <taxon>Gunneridae</taxon>
        <taxon>Pentapetalae</taxon>
        <taxon>rosids</taxon>
        <taxon>fabids</taxon>
        <taxon>Malpighiales</taxon>
        <taxon>Euphorbiaceae</taxon>
        <taxon>Acalyphoideae</taxon>
        <taxon>Acalypheae</taxon>
        <taxon>Ricinus</taxon>
    </lineage>
</organism>
<name>B9TBF7_RICCO</name>
<evidence type="ECO:0000256" key="1">
    <source>
        <dbReference type="SAM" id="MobiDB-lite"/>
    </source>
</evidence>
<feature type="region of interest" description="Disordered" evidence="1">
    <location>
        <begin position="133"/>
        <end position="184"/>
    </location>
</feature>
<feature type="region of interest" description="Disordered" evidence="1">
    <location>
        <begin position="53"/>
        <end position="118"/>
    </location>
</feature>
<keyword evidence="3" id="KW-1185">Reference proteome</keyword>
<protein>
    <submittedName>
        <fullName evidence="2">Uncharacterized protein</fullName>
    </submittedName>
</protein>
<dbReference type="Proteomes" id="UP000008311">
    <property type="component" value="Unassembled WGS sequence"/>
</dbReference>
<feature type="non-terminal residue" evidence="2">
    <location>
        <position position="1"/>
    </location>
</feature>
<accession>B9TBF7</accession>
<sequence length="281" mass="29414">PGAGAAGQSGAAAGAWRRAAVPGPVRRRAGAGVALAALAASALRRAGAGRAALQHLPGPGRHRQPVRQGRARAGGGHHRRLRADGERAVGAGLHGRARRQRAGAAAADPAQSADPVVRGRRCLQPVRLRITVGQRPAADAAGQHQPAARPAERRRRAEPARTARRSRRAAHQQPVPPGAGAADRMGLRLAAAAAATGRRHPGPVLRAAHRTHILCADAAAQRRQPPDGWHHHAANAAVRAEPDGRSDVHFMTANCLRSQGWIIFEGLGKFLPDCYMSRVSS</sequence>
<gene>
    <name evidence="2" type="ORF">RCOM_0044890</name>
</gene>
<proteinExistence type="predicted"/>
<evidence type="ECO:0000313" key="3">
    <source>
        <dbReference type="Proteomes" id="UP000008311"/>
    </source>
</evidence>
<evidence type="ECO:0000313" key="2">
    <source>
        <dbReference type="EMBL" id="EEF26805.1"/>
    </source>
</evidence>
<reference evidence="3" key="1">
    <citation type="journal article" date="2010" name="Nat. Biotechnol.">
        <title>Draft genome sequence of the oilseed species Ricinus communis.</title>
        <authorList>
            <person name="Chan A.P."/>
            <person name="Crabtree J."/>
            <person name="Zhao Q."/>
            <person name="Lorenzi H."/>
            <person name="Orvis J."/>
            <person name="Puiu D."/>
            <person name="Melake-Berhan A."/>
            <person name="Jones K.M."/>
            <person name="Redman J."/>
            <person name="Chen G."/>
            <person name="Cahoon E.B."/>
            <person name="Gedil M."/>
            <person name="Stanke M."/>
            <person name="Haas B.J."/>
            <person name="Wortman J.R."/>
            <person name="Fraser-Liggett C.M."/>
            <person name="Ravel J."/>
            <person name="Rabinowicz P.D."/>
        </authorList>
    </citation>
    <scope>NUCLEOTIDE SEQUENCE [LARGE SCALE GENOMIC DNA]</scope>
    <source>
        <strain evidence="3">cv. Hale</strain>
    </source>
</reference>
<dbReference type="InParanoid" id="B9TBF7"/>
<feature type="compositionally biased region" description="Low complexity" evidence="1">
    <location>
        <begin position="136"/>
        <end position="149"/>
    </location>
</feature>